<accession>A0A165K1K0</accession>
<dbReference type="InterPro" id="IPR024372">
    <property type="entry name" value="Ecm29_N"/>
</dbReference>
<sequence>MSTSSESSSSEARELRLVGAVELKIALAESDTSLEAILKVYLAPLLLKLASDHLSVRNKVISVCQHINTRITLPSIKLPVAALLKQFKENPAVPLIRHFDLHYIQQGLERLQPADRIEIFPALLNGISSDVESSPTHGAALFNLVLRLLPFFTLPPRGSKDDDALRAHLGFSERPEDATFLALWFGKLFLLSISRSSLQNTSETDRPRCPGLSATEYDFLTLQRKADTWDDASPHGLNLTQSKILALKFLGSGAFTDKERFLPALFASADTNSNIYEFGEDLTKRAIPKISLEDRVLVEQLFEIYFGRSTPELVPSVRPALQTKILSLLAKSIIATTFTARITALVEQGLVPQSNVGEQESAISSGREGSKLQTGIFSFVTWIARMGNAQDLRSISAPIISKLREFITVQGWPRANFEGIRSQNELSLRGYAYEIIGLLAKSSPDTTLLEADLDLVKWLFQSLSEEASGGNIAVSVEEALSSIIGALSKSLNDEVANLLRGLLLHHMTLDVGDPSDSQIRRSTRFVAVRFANRCLPYNDPVARWIDLLAIGGHKNERNEVVEEGKKGLDVYWYRMSQSTDQVQIPVPGREPDSKSSFPQFFKLIHLFFVENVERIWKSNNERTTLLSSALSYCRRTLQVEAFQSRSIPVIIDEDWERRLDSLIATDEVAREKFKDAIASMDFGESISAGKNSLTIEGRLSLDEALRIYIQSAFRGFVDGEAFIAIQCGEYLLEICSLSPNKVVQSLVGGVKKLEDPLKANNSAIRSMAAHAFGLITSHDECSIADVSIMSAKLLERAQTWNESVGAETNKVHGSIVALAYLFSRLFFRGRDQLAIDCGLQTYLEMIAQISDGARDSLLQEASDVAISQLCLFSVMKTEQIGTSHSQRSIVAKLSERAMSGDEKAILALGYLGMATPEESADGALLPYIMEQLHKLHDLRQPEIQFTVGEAWSCISIGWDSKALVAKLDIEGSKPRLAEREKTLETVVEMVLADCKKSKPSLRKASLIWLLCLIQYCGHQQAILSNLENCQAAFKGFLADRDELIQESAARGLGLIYEKGDRTAKDDLVRDLLTSFTGGGSKLAGNVTGETQLFEPGDLPTGDGSVTTYKDIMSLASEVGDPSLVYRFMSLASHNAIWSSRAAFGRFGLSNILSESSTDGYLAKNPKLYQKLYRYRFDPNPNVQKAMNDIWLSLVKDPAATISARFDDIIQDLLRTIIAKEWRVRQASCAAIADLIQSQPFGKYETYLKQIWGFCFKVLDDIKETVRVAAMALARVLTSITVRSLEAGESGSTKAGAILAEVIPFLLSQLEASAQEVQLFALDTLLQIVKKSSSRVLKPFIPGLLERLLGLLSILEPQAINYLHLNASKYNLTEQKIDDMRLASIRGSPMMEAIERCLDLLDEESMNIFVPRLEAAMKAAVGLPSRVGCSRVLVSLSTRRSYLFRPYADRLLQLVQKIIFDRNDTVSTSYAAASGYLARIATDKQILKLEEFAQNLYFSSDTDCLSDQRYRIIAGDTILAVSKTATDRVASLAASFLPFIFVAKHNPASEVKASFENAWEQLAGGRRAVALYLKEIIQLATTHLDSTQHALKHASAFAVATSVSNLGETISLSDCGTIWPALEKALGGKSWKGKEAVLEAFVKFVRKSRAFWKGNGQIADQMQMVRSLFIRFAVRCN</sequence>
<dbReference type="GO" id="GO:0005737">
    <property type="term" value="C:cytoplasm"/>
    <property type="evidence" value="ECO:0007669"/>
    <property type="project" value="UniProtKB-SubCell"/>
</dbReference>
<keyword evidence="3" id="KW-0677">Repeat</keyword>
<evidence type="ECO:0000313" key="8">
    <source>
        <dbReference type="Proteomes" id="UP000076632"/>
    </source>
</evidence>
<evidence type="ECO:0000259" key="6">
    <source>
        <dbReference type="Pfam" id="PF24492"/>
    </source>
</evidence>
<name>A0A165K1K0_XYLHT</name>
<evidence type="ECO:0000256" key="1">
    <source>
        <dbReference type="ARBA" id="ARBA00004496"/>
    </source>
</evidence>
<dbReference type="InterPro" id="IPR011989">
    <property type="entry name" value="ARM-like"/>
</dbReference>
<evidence type="ECO:0000256" key="2">
    <source>
        <dbReference type="ARBA" id="ARBA00022490"/>
    </source>
</evidence>
<dbReference type="Proteomes" id="UP000076632">
    <property type="component" value="Unassembled WGS sequence"/>
</dbReference>
<dbReference type="Pfam" id="PF13001">
    <property type="entry name" value="ECM29_N"/>
    <property type="match status" value="1"/>
</dbReference>
<keyword evidence="2" id="KW-0963">Cytoplasm</keyword>
<dbReference type="InParanoid" id="A0A165K1K0"/>
<dbReference type="EMBL" id="KV407454">
    <property type="protein sequence ID" value="KZF26885.1"/>
    <property type="molecule type" value="Genomic_DNA"/>
</dbReference>
<evidence type="ECO:0000256" key="4">
    <source>
        <dbReference type="ARBA" id="ARBA00022942"/>
    </source>
</evidence>
<dbReference type="FunCoup" id="A0A165K1K0">
    <property type="interactions" value="949"/>
</dbReference>
<dbReference type="GO" id="GO:0036503">
    <property type="term" value="P:ERAD pathway"/>
    <property type="evidence" value="ECO:0007669"/>
    <property type="project" value="TreeGrafter"/>
</dbReference>
<dbReference type="GeneID" id="28894845"/>
<dbReference type="Gene3D" id="1.25.10.10">
    <property type="entry name" value="Leucine-rich Repeat Variant"/>
    <property type="match status" value="2"/>
</dbReference>
<keyword evidence="8" id="KW-1185">Reference proteome</keyword>
<dbReference type="InterPro" id="IPR055443">
    <property type="entry name" value="HEAT_ECM29"/>
</dbReference>
<feature type="domain" description="Proteasome component Ecm29 N-terminal" evidence="5">
    <location>
        <begin position="19"/>
        <end position="549"/>
    </location>
</feature>
<dbReference type="InterPro" id="IPR016024">
    <property type="entry name" value="ARM-type_fold"/>
</dbReference>
<protein>
    <submittedName>
        <fullName evidence="7">Major component of the proteasome</fullName>
    </submittedName>
</protein>
<evidence type="ECO:0000313" key="7">
    <source>
        <dbReference type="EMBL" id="KZF26885.1"/>
    </source>
</evidence>
<dbReference type="STRING" id="1328760.A0A165K1K0"/>
<dbReference type="SUPFAM" id="SSF48371">
    <property type="entry name" value="ARM repeat"/>
    <property type="match status" value="2"/>
</dbReference>
<dbReference type="PANTHER" id="PTHR23346:SF19">
    <property type="entry name" value="PROTEASOME ADAPTER AND SCAFFOLD PROTEIN ECM29"/>
    <property type="match status" value="1"/>
</dbReference>
<dbReference type="PANTHER" id="PTHR23346">
    <property type="entry name" value="TRANSLATIONAL ACTIVATOR GCN1-RELATED"/>
    <property type="match status" value="1"/>
</dbReference>
<dbReference type="RefSeq" id="XP_018192440.1">
    <property type="nucleotide sequence ID" value="XM_018329708.1"/>
</dbReference>
<dbReference type="GO" id="GO:0000502">
    <property type="term" value="C:proteasome complex"/>
    <property type="evidence" value="ECO:0007669"/>
    <property type="project" value="UniProtKB-KW"/>
</dbReference>
<comment type="subcellular location">
    <subcellularLocation>
        <location evidence="1">Cytoplasm</location>
    </subcellularLocation>
</comment>
<reference evidence="7 8" key="1">
    <citation type="journal article" date="2016" name="Fungal Biol.">
        <title>The genome of Xylona heveae provides a window into fungal endophytism.</title>
        <authorList>
            <person name="Gazis R."/>
            <person name="Kuo A."/>
            <person name="Riley R."/>
            <person name="LaButti K."/>
            <person name="Lipzen A."/>
            <person name="Lin J."/>
            <person name="Amirebrahimi M."/>
            <person name="Hesse C.N."/>
            <person name="Spatafora J.W."/>
            <person name="Henrissat B."/>
            <person name="Hainaut M."/>
            <person name="Grigoriev I.V."/>
            <person name="Hibbett D.S."/>
        </authorList>
    </citation>
    <scope>NUCLEOTIDE SEQUENCE [LARGE SCALE GENOMIC DNA]</scope>
    <source>
        <strain evidence="7 8">TC161</strain>
    </source>
</reference>
<evidence type="ECO:0000256" key="3">
    <source>
        <dbReference type="ARBA" id="ARBA00022737"/>
    </source>
</evidence>
<dbReference type="Pfam" id="PF24492">
    <property type="entry name" value="HEAT_ECM29"/>
    <property type="match status" value="1"/>
</dbReference>
<evidence type="ECO:0000259" key="5">
    <source>
        <dbReference type="Pfam" id="PF13001"/>
    </source>
</evidence>
<proteinExistence type="predicted"/>
<gene>
    <name evidence="7" type="ORF">L228DRAFT_207125</name>
</gene>
<keyword evidence="4 7" id="KW-0647">Proteasome</keyword>
<feature type="domain" description="Proteasome adapter and scaffold protein ECM29 HEAT-repeat" evidence="6">
    <location>
        <begin position="1336"/>
        <end position="1497"/>
    </location>
</feature>
<dbReference type="GO" id="GO:0043248">
    <property type="term" value="P:proteasome assembly"/>
    <property type="evidence" value="ECO:0007669"/>
    <property type="project" value="InterPro"/>
</dbReference>
<dbReference type="OMA" id="CRIKDIE"/>
<dbReference type="GO" id="GO:0005634">
    <property type="term" value="C:nucleus"/>
    <property type="evidence" value="ECO:0007669"/>
    <property type="project" value="TreeGrafter"/>
</dbReference>
<dbReference type="OrthoDB" id="16066at2759"/>
<organism evidence="7 8">
    <name type="scientific">Xylona heveae (strain CBS 132557 / TC161)</name>
    <dbReference type="NCBI Taxonomy" id="1328760"/>
    <lineage>
        <taxon>Eukaryota</taxon>
        <taxon>Fungi</taxon>
        <taxon>Dikarya</taxon>
        <taxon>Ascomycota</taxon>
        <taxon>Pezizomycotina</taxon>
        <taxon>Xylonomycetes</taxon>
        <taxon>Xylonales</taxon>
        <taxon>Xylonaceae</taxon>
        <taxon>Xylona</taxon>
    </lineage>
</organism>
<dbReference type="GO" id="GO:0060090">
    <property type="term" value="F:molecular adaptor activity"/>
    <property type="evidence" value="ECO:0007669"/>
    <property type="project" value="InterPro"/>
</dbReference>